<dbReference type="PANTHER" id="PTHR39181">
    <property type="entry name" value="TYROSINE-PROTEIN PHOSPHATASE YWQE"/>
    <property type="match status" value="1"/>
</dbReference>
<evidence type="ECO:0000256" key="3">
    <source>
        <dbReference type="ARBA" id="ARBA00022912"/>
    </source>
</evidence>
<dbReference type="STRING" id="1074467.JP39_09415"/>
<accession>A0A0K2LE26</accession>
<keyword evidence="7" id="KW-1185">Reference proteome</keyword>
<dbReference type="Proteomes" id="UP000061546">
    <property type="component" value="Chromosome"/>
</dbReference>
<name>A0A0K2LE26_9LACO</name>
<sequence>MTLVDLHCHLLPAVDDGAQDVFNALSLAKVAVEQGISHLLLTPHHLDGKYINHKLEVIQKAAHLQDELNKMELSLQVFPSQEVHLNGELLEKIATDDVLFMDETNRYLLLELPHGDVPKYTEQIIFELVARNIRPVIAHPERNHAIQRDPSKLYELITLGCLTQLTCSSYLGNFGKQVQTLTEKIIKSNQGFVFASDAHNFEGRRFLMKEAFERLTAEEGSDVAARFQQNARNIINGEDIAELEIKDISALPPAKKKFWLF</sequence>
<keyword evidence="3 5" id="KW-0904">Protein phosphatase</keyword>
<dbReference type="GO" id="GO:0030145">
    <property type="term" value="F:manganese ion binding"/>
    <property type="evidence" value="ECO:0007669"/>
    <property type="project" value="UniProtKB-UniRule"/>
</dbReference>
<dbReference type="OrthoDB" id="9788539at2"/>
<protein>
    <recommendedName>
        <fullName evidence="5">Tyrosine-protein phosphatase</fullName>
        <ecNumber evidence="5">3.1.3.48</ecNumber>
    </recommendedName>
</protein>
<dbReference type="PIRSF" id="PIRSF016557">
    <property type="entry name" value="Caps_synth_CpsB"/>
    <property type="match status" value="1"/>
</dbReference>
<comment type="similarity">
    <text evidence="1 5">Belongs to the metallo-dependent hydrolases superfamily. CpsB/CapC family.</text>
</comment>
<dbReference type="KEGG" id="lhi:JP39_09415"/>
<evidence type="ECO:0000313" key="6">
    <source>
        <dbReference type="EMBL" id="ALB29551.1"/>
    </source>
</evidence>
<dbReference type="SUPFAM" id="SSF89550">
    <property type="entry name" value="PHP domain-like"/>
    <property type="match status" value="1"/>
</dbReference>
<dbReference type="EMBL" id="CP012559">
    <property type="protein sequence ID" value="ALB29551.1"/>
    <property type="molecule type" value="Genomic_DNA"/>
</dbReference>
<dbReference type="InterPro" id="IPR016667">
    <property type="entry name" value="Caps_polysacc_synth_CpsB/CapC"/>
</dbReference>
<dbReference type="Pfam" id="PF19567">
    <property type="entry name" value="CpsB_CapC"/>
    <property type="match status" value="1"/>
</dbReference>
<evidence type="ECO:0000256" key="1">
    <source>
        <dbReference type="ARBA" id="ARBA00005750"/>
    </source>
</evidence>
<evidence type="ECO:0000313" key="7">
    <source>
        <dbReference type="Proteomes" id="UP000061546"/>
    </source>
</evidence>
<gene>
    <name evidence="6" type="ORF">JP39_09415</name>
</gene>
<dbReference type="GO" id="GO:0004725">
    <property type="term" value="F:protein tyrosine phosphatase activity"/>
    <property type="evidence" value="ECO:0007669"/>
    <property type="project" value="UniProtKB-UniRule"/>
</dbReference>
<dbReference type="RefSeq" id="WP_041501466.1">
    <property type="nucleotide sequence ID" value="NZ_BJDV01000010.1"/>
</dbReference>
<dbReference type="AlphaFoldDB" id="A0A0K2LE26"/>
<evidence type="ECO:0000256" key="5">
    <source>
        <dbReference type="PIRNR" id="PIRNR016557"/>
    </source>
</evidence>
<dbReference type="Gene3D" id="3.20.20.140">
    <property type="entry name" value="Metal-dependent hydrolases"/>
    <property type="match status" value="1"/>
</dbReference>
<organism evidence="6 7">
    <name type="scientific">Companilactobacillus heilongjiangensis</name>
    <dbReference type="NCBI Taxonomy" id="1074467"/>
    <lineage>
        <taxon>Bacteria</taxon>
        <taxon>Bacillati</taxon>
        <taxon>Bacillota</taxon>
        <taxon>Bacilli</taxon>
        <taxon>Lactobacillales</taxon>
        <taxon>Lactobacillaceae</taxon>
        <taxon>Companilactobacillus</taxon>
    </lineage>
</organism>
<reference evidence="6 7" key="1">
    <citation type="submission" date="2015-08" db="EMBL/GenBank/DDBJ databases">
        <title>Genomic sequence of Lactobacillus heilongjiangensis DSM 28069, isolated from Chinese traditional pickle.</title>
        <authorList>
            <person name="Jiang X."/>
            <person name="Zheng B."/>
            <person name="Cheng H."/>
        </authorList>
    </citation>
    <scope>NUCLEOTIDE SEQUENCE [LARGE SCALE GENOMIC DNA]</scope>
    <source>
        <strain evidence="6 7">DSM 28069</strain>
    </source>
</reference>
<dbReference type="PANTHER" id="PTHR39181:SF1">
    <property type="entry name" value="TYROSINE-PROTEIN PHOSPHATASE YWQE"/>
    <property type="match status" value="1"/>
</dbReference>
<keyword evidence="2 5" id="KW-0378">Hydrolase</keyword>
<dbReference type="InterPro" id="IPR016195">
    <property type="entry name" value="Pol/histidinol_Pase-like"/>
</dbReference>
<comment type="catalytic activity">
    <reaction evidence="4 5">
        <text>O-phospho-L-tyrosyl-[protein] + H2O = L-tyrosyl-[protein] + phosphate</text>
        <dbReference type="Rhea" id="RHEA:10684"/>
        <dbReference type="Rhea" id="RHEA-COMP:10136"/>
        <dbReference type="Rhea" id="RHEA-COMP:20101"/>
        <dbReference type="ChEBI" id="CHEBI:15377"/>
        <dbReference type="ChEBI" id="CHEBI:43474"/>
        <dbReference type="ChEBI" id="CHEBI:46858"/>
        <dbReference type="ChEBI" id="CHEBI:61978"/>
        <dbReference type="EC" id="3.1.3.48"/>
    </reaction>
</comment>
<evidence type="ECO:0000256" key="2">
    <source>
        <dbReference type="ARBA" id="ARBA00022801"/>
    </source>
</evidence>
<proteinExistence type="inferred from homology"/>
<evidence type="ECO:0000256" key="4">
    <source>
        <dbReference type="ARBA" id="ARBA00051722"/>
    </source>
</evidence>
<dbReference type="EC" id="3.1.3.48" evidence="5"/>